<dbReference type="CDD" id="cd01856">
    <property type="entry name" value="YlqF"/>
    <property type="match status" value="1"/>
</dbReference>
<name>A0AAD3DPT9_9CHLO</name>
<dbReference type="Proteomes" id="UP001054857">
    <property type="component" value="Unassembled WGS sequence"/>
</dbReference>
<dbReference type="EMBL" id="BMAR01000011">
    <property type="protein sequence ID" value="GFR45836.1"/>
    <property type="molecule type" value="Genomic_DNA"/>
</dbReference>
<evidence type="ECO:0000256" key="2">
    <source>
        <dbReference type="ARBA" id="ARBA00023134"/>
    </source>
</evidence>
<dbReference type="GO" id="GO:0005739">
    <property type="term" value="C:mitochondrion"/>
    <property type="evidence" value="ECO:0007669"/>
    <property type="project" value="TreeGrafter"/>
</dbReference>
<keyword evidence="1" id="KW-0547">Nucleotide-binding</keyword>
<organism evidence="4 5">
    <name type="scientific">Astrephomene gubernaculifera</name>
    <dbReference type="NCBI Taxonomy" id="47775"/>
    <lineage>
        <taxon>Eukaryota</taxon>
        <taxon>Viridiplantae</taxon>
        <taxon>Chlorophyta</taxon>
        <taxon>core chlorophytes</taxon>
        <taxon>Chlorophyceae</taxon>
        <taxon>CS clade</taxon>
        <taxon>Chlamydomonadales</taxon>
        <taxon>Astrephomenaceae</taxon>
        <taxon>Astrephomene</taxon>
    </lineage>
</organism>
<dbReference type="SUPFAM" id="SSF52540">
    <property type="entry name" value="P-loop containing nucleoside triphosphate hydrolases"/>
    <property type="match status" value="1"/>
</dbReference>
<feature type="non-terminal residue" evidence="4">
    <location>
        <position position="347"/>
    </location>
</feature>
<reference evidence="4 5" key="1">
    <citation type="journal article" date="2021" name="Sci. Rep.">
        <title>Genome sequencing of the multicellular alga Astrephomene provides insights into convergent evolution of germ-soma differentiation.</title>
        <authorList>
            <person name="Yamashita S."/>
            <person name="Yamamoto K."/>
            <person name="Matsuzaki R."/>
            <person name="Suzuki S."/>
            <person name="Yamaguchi H."/>
            <person name="Hirooka S."/>
            <person name="Minakuchi Y."/>
            <person name="Miyagishima S."/>
            <person name="Kawachi M."/>
            <person name="Toyoda A."/>
            <person name="Nozaki H."/>
        </authorList>
    </citation>
    <scope>NUCLEOTIDE SEQUENCE [LARGE SCALE GENOMIC DNA]</scope>
    <source>
        <strain evidence="4 5">NIES-4017</strain>
    </source>
</reference>
<evidence type="ECO:0000313" key="4">
    <source>
        <dbReference type="EMBL" id="GFR45836.1"/>
    </source>
</evidence>
<dbReference type="Pfam" id="PF01926">
    <property type="entry name" value="MMR_HSR1"/>
    <property type="match status" value="1"/>
</dbReference>
<sequence>MLSTTRLQASSAFLGESHVRPVGATQVIHASTSPRCTDTALAAQLGGLSSHGYVRKFQKPFGSSRNLRGSLLSPAHALLNDDALAGDVALDEQDAVVAAEGARNFMQLSDMSDASLQVRMVQWYPGHIARAERQLKEQLSMVDVVLEVRDARIPVSTHHPQVSTWVGAKPRLLLFNRADQVSPADLAAWRQHFAQRGQRVWWTDGRNGEGVKAVKKELLKVASELNARRARRGLQPRPVRAVVIGFPNIGKSALINRLVGRRAVESAPKPGVTRALRWVRVDPQLDLLDAPGVIPASMRDQLAAQRLAMCNDIGEAAYLAAAVAAALVLRIKQLAAAEEKEEKEKEA</sequence>
<protein>
    <recommendedName>
        <fullName evidence="3">G domain-containing protein</fullName>
    </recommendedName>
</protein>
<accession>A0AAD3DPT9</accession>
<dbReference type="PANTHER" id="PTHR45782:SF5">
    <property type="entry name" value="DAR GTPASE 3, CHLOROPLASTIC"/>
    <property type="match status" value="1"/>
</dbReference>
<dbReference type="PANTHER" id="PTHR45782">
    <property type="entry name" value="MITOCHONDRIAL RIBOSOME-ASSOCIATED GTPASE 1"/>
    <property type="match status" value="1"/>
</dbReference>
<gene>
    <name evidence="4" type="ORF">Agub_g7201</name>
</gene>
<feature type="domain" description="G" evidence="3">
    <location>
        <begin position="241"/>
        <end position="313"/>
    </location>
</feature>
<proteinExistence type="predicted"/>
<dbReference type="PRINTS" id="PR00326">
    <property type="entry name" value="GTP1OBG"/>
</dbReference>
<evidence type="ECO:0000313" key="5">
    <source>
        <dbReference type="Proteomes" id="UP001054857"/>
    </source>
</evidence>
<dbReference type="GO" id="GO:0032543">
    <property type="term" value="P:mitochondrial translation"/>
    <property type="evidence" value="ECO:0007669"/>
    <property type="project" value="TreeGrafter"/>
</dbReference>
<dbReference type="GO" id="GO:0003924">
    <property type="term" value="F:GTPase activity"/>
    <property type="evidence" value="ECO:0007669"/>
    <property type="project" value="TreeGrafter"/>
</dbReference>
<comment type="caution">
    <text evidence="4">The sequence shown here is derived from an EMBL/GenBank/DDBJ whole genome shotgun (WGS) entry which is preliminary data.</text>
</comment>
<dbReference type="InterPro" id="IPR019991">
    <property type="entry name" value="GTP-bd_ribosome_bgen"/>
</dbReference>
<dbReference type="InterPro" id="IPR006073">
    <property type="entry name" value="GTP-bd"/>
</dbReference>
<keyword evidence="5" id="KW-1185">Reference proteome</keyword>
<dbReference type="Gene3D" id="3.40.50.300">
    <property type="entry name" value="P-loop containing nucleotide triphosphate hydrolases"/>
    <property type="match status" value="1"/>
</dbReference>
<dbReference type="FunFam" id="3.40.50.300:FF:001189">
    <property type="entry name" value="DAR GTPase 3 chloroplastic"/>
    <property type="match status" value="1"/>
</dbReference>
<evidence type="ECO:0000259" key="3">
    <source>
        <dbReference type="Pfam" id="PF01926"/>
    </source>
</evidence>
<dbReference type="GO" id="GO:0005525">
    <property type="term" value="F:GTP binding"/>
    <property type="evidence" value="ECO:0007669"/>
    <property type="project" value="UniProtKB-KW"/>
</dbReference>
<dbReference type="NCBIfam" id="TIGR03596">
    <property type="entry name" value="GTPase_YlqF"/>
    <property type="match status" value="1"/>
</dbReference>
<dbReference type="InterPro" id="IPR027417">
    <property type="entry name" value="P-loop_NTPase"/>
</dbReference>
<evidence type="ECO:0000256" key="1">
    <source>
        <dbReference type="ARBA" id="ARBA00022741"/>
    </source>
</evidence>
<dbReference type="AlphaFoldDB" id="A0AAD3DPT9"/>
<keyword evidence="2" id="KW-0342">GTP-binding</keyword>